<protein>
    <submittedName>
        <fullName evidence="3">Uncharacterized protein</fullName>
    </submittedName>
</protein>
<evidence type="ECO:0000313" key="4">
    <source>
        <dbReference type="EMBL" id="CAF3594685.1"/>
    </source>
</evidence>
<dbReference type="Proteomes" id="UP000663829">
    <property type="component" value="Unassembled WGS sequence"/>
</dbReference>
<evidence type="ECO:0000313" key="6">
    <source>
        <dbReference type="Proteomes" id="UP000663829"/>
    </source>
</evidence>
<feature type="region of interest" description="Disordered" evidence="1">
    <location>
        <begin position="120"/>
        <end position="145"/>
    </location>
</feature>
<reference evidence="3" key="1">
    <citation type="submission" date="2021-02" db="EMBL/GenBank/DDBJ databases">
        <authorList>
            <person name="Nowell W R."/>
        </authorList>
    </citation>
    <scope>NUCLEOTIDE SEQUENCE</scope>
</reference>
<dbReference type="EMBL" id="CAJOBA010001416">
    <property type="protein sequence ID" value="CAF3594685.1"/>
    <property type="molecule type" value="Genomic_DNA"/>
</dbReference>
<evidence type="ECO:0000313" key="3">
    <source>
        <dbReference type="EMBL" id="CAF1477666.1"/>
    </source>
</evidence>
<dbReference type="Proteomes" id="UP000682733">
    <property type="component" value="Unassembled WGS sequence"/>
</dbReference>
<organism evidence="3 6">
    <name type="scientific">Didymodactylos carnosus</name>
    <dbReference type="NCBI Taxonomy" id="1234261"/>
    <lineage>
        <taxon>Eukaryota</taxon>
        <taxon>Metazoa</taxon>
        <taxon>Spiralia</taxon>
        <taxon>Gnathifera</taxon>
        <taxon>Rotifera</taxon>
        <taxon>Eurotatoria</taxon>
        <taxon>Bdelloidea</taxon>
        <taxon>Philodinida</taxon>
        <taxon>Philodinidae</taxon>
        <taxon>Didymodactylos</taxon>
    </lineage>
</organism>
<proteinExistence type="predicted"/>
<evidence type="ECO:0000256" key="1">
    <source>
        <dbReference type="SAM" id="MobiDB-lite"/>
    </source>
</evidence>
<dbReference type="AlphaFoldDB" id="A0A815RIU1"/>
<dbReference type="EMBL" id="CAJNOK010001417">
    <property type="protein sequence ID" value="CAF0810936.1"/>
    <property type="molecule type" value="Genomic_DNA"/>
</dbReference>
<dbReference type="Proteomes" id="UP000677228">
    <property type="component" value="Unassembled WGS sequence"/>
</dbReference>
<sequence length="145" mass="16958">MLCYKHRLVSHLMVHIAGNTNIQVHYWKQGRFQDITISAFLELGIRYYCFINPDEKLISNRKTEWSPCSNGGFIYLYSQDGSPNELDCYFSVADKPAPLTSSSNTQNCVMPFSLVRQRTNNDNNNSIQEKDPQHDEEKFKQYMYE</sequence>
<keyword evidence="6" id="KW-1185">Reference proteome</keyword>
<dbReference type="Proteomes" id="UP000681722">
    <property type="component" value="Unassembled WGS sequence"/>
</dbReference>
<accession>A0A815RIU1</accession>
<gene>
    <name evidence="3" type="ORF">GPM918_LOCUS35705</name>
    <name evidence="2" type="ORF">OVA965_LOCUS5143</name>
    <name evidence="5" type="ORF">SRO942_LOCUS36425</name>
    <name evidence="4" type="ORF">TMI583_LOCUS5137</name>
</gene>
<evidence type="ECO:0000313" key="2">
    <source>
        <dbReference type="EMBL" id="CAF0810936.1"/>
    </source>
</evidence>
<feature type="compositionally biased region" description="Basic and acidic residues" evidence="1">
    <location>
        <begin position="128"/>
        <end position="145"/>
    </location>
</feature>
<name>A0A815RIU1_9BILA</name>
<dbReference type="EMBL" id="CAJNOQ010020916">
    <property type="protein sequence ID" value="CAF1477666.1"/>
    <property type="molecule type" value="Genomic_DNA"/>
</dbReference>
<comment type="caution">
    <text evidence="3">The sequence shown here is derived from an EMBL/GenBank/DDBJ whole genome shotgun (WGS) entry which is preliminary data.</text>
</comment>
<dbReference type="EMBL" id="CAJOBC010086389">
    <property type="protein sequence ID" value="CAF4343411.1"/>
    <property type="molecule type" value="Genomic_DNA"/>
</dbReference>
<evidence type="ECO:0000313" key="5">
    <source>
        <dbReference type="EMBL" id="CAF4343411.1"/>
    </source>
</evidence>